<dbReference type="Gene3D" id="3.60.21.10">
    <property type="match status" value="1"/>
</dbReference>
<keyword evidence="6" id="KW-1185">Reference proteome</keyword>
<evidence type="ECO:0000256" key="2">
    <source>
        <dbReference type="ARBA" id="ARBA00022801"/>
    </source>
</evidence>
<gene>
    <name evidence="5" type="ORF">OM075_21370</name>
</gene>
<name>A0AAE3SHB2_9BACT</name>
<sequence>MKLTFIAFLFITIFVVVVDLLGFWVWNRELEEPKSKKAKRFGLLLFAIVPLFEIISYFFLTQYIREASSPVFYLWFMAANALCLLIYLPKTFFLLYYLLFMLLSTITQVWKNKKYSKEQTTIKYPKISRKKFLSQVGIILATAPFVSLIFGMHKGRFNFFTRHQNLSFPNLPSIFDGFKIVHISDIHLGSFASNFDKLEDIVDIINQEKADVIFFTGDLVNNFKEETYGWDKVFTRLKAKYGKFSILGNHDYGDYTDWESPEAKEQNFNGIVNAHKDFGFKLLRDQSISIEIGGEEIAITGVENWGHDPFPRYGDLQKAMKGTEEFPFKILLSHDPDHWDAEVVDQTSFDLTLAGHTHGMQFGIDWKGFKWSPAKYKFKKWDGLYQHNNQFMYVNRGLGFLGMPARIGMPPEITVLQLSKGPIGTEPM</sequence>
<dbReference type="PANTHER" id="PTHR31302:SF31">
    <property type="entry name" value="PHOSPHODIESTERASE YAEI"/>
    <property type="match status" value="1"/>
</dbReference>
<evidence type="ECO:0000256" key="3">
    <source>
        <dbReference type="SAM" id="Phobius"/>
    </source>
</evidence>
<keyword evidence="3" id="KW-0812">Transmembrane</keyword>
<keyword evidence="1" id="KW-0479">Metal-binding</keyword>
<keyword evidence="2" id="KW-0378">Hydrolase</keyword>
<feature type="transmembrane region" description="Helical" evidence="3">
    <location>
        <begin position="94"/>
        <end position="111"/>
    </location>
</feature>
<dbReference type="InterPro" id="IPR029052">
    <property type="entry name" value="Metallo-depent_PP-like"/>
</dbReference>
<dbReference type="Pfam" id="PF00149">
    <property type="entry name" value="Metallophos"/>
    <property type="match status" value="1"/>
</dbReference>
<evidence type="ECO:0000256" key="1">
    <source>
        <dbReference type="ARBA" id="ARBA00022723"/>
    </source>
</evidence>
<dbReference type="InterPro" id="IPR004843">
    <property type="entry name" value="Calcineurin-like_PHP"/>
</dbReference>
<dbReference type="GO" id="GO:0016020">
    <property type="term" value="C:membrane"/>
    <property type="evidence" value="ECO:0007669"/>
    <property type="project" value="GOC"/>
</dbReference>
<evidence type="ECO:0000313" key="6">
    <source>
        <dbReference type="Proteomes" id="UP001209229"/>
    </source>
</evidence>
<protein>
    <submittedName>
        <fullName evidence="5">Metallophosphoesterase</fullName>
    </submittedName>
</protein>
<dbReference type="GO" id="GO:0046872">
    <property type="term" value="F:metal ion binding"/>
    <property type="evidence" value="ECO:0007669"/>
    <property type="project" value="UniProtKB-KW"/>
</dbReference>
<accession>A0AAE3SHB2</accession>
<feature type="transmembrane region" description="Helical" evidence="3">
    <location>
        <begin position="72"/>
        <end position="88"/>
    </location>
</feature>
<dbReference type="GO" id="GO:0009245">
    <property type="term" value="P:lipid A biosynthetic process"/>
    <property type="evidence" value="ECO:0007669"/>
    <property type="project" value="TreeGrafter"/>
</dbReference>
<dbReference type="CDD" id="cd07385">
    <property type="entry name" value="MPP_YkuE_C"/>
    <property type="match status" value="1"/>
</dbReference>
<feature type="transmembrane region" description="Helical" evidence="3">
    <location>
        <begin position="41"/>
        <end position="60"/>
    </location>
</feature>
<dbReference type="EMBL" id="JAPDPJ010000078">
    <property type="protein sequence ID" value="MCW3789032.1"/>
    <property type="molecule type" value="Genomic_DNA"/>
</dbReference>
<dbReference type="AlphaFoldDB" id="A0AAE3SHB2"/>
<dbReference type="Proteomes" id="UP001209229">
    <property type="component" value="Unassembled WGS sequence"/>
</dbReference>
<dbReference type="RefSeq" id="WP_301192588.1">
    <property type="nucleotide sequence ID" value="NZ_JAPDPJ010000078.1"/>
</dbReference>
<dbReference type="PANTHER" id="PTHR31302">
    <property type="entry name" value="TRANSMEMBRANE PROTEIN WITH METALLOPHOSPHOESTERASE DOMAIN-RELATED"/>
    <property type="match status" value="1"/>
</dbReference>
<feature type="transmembrane region" description="Helical" evidence="3">
    <location>
        <begin position="7"/>
        <end position="26"/>
    </location>
</feature>
<dbReference type="GO" id="GO:0008758">
    <property type="term" value="F:UDP-2,3-diacylglucosamine hydrolase activity"/>
    <property type="evidence" value="ECO:0007669"/>
    <property type="project" value="TreeGrafter"/>
</dbReference>
<keyword evidence="3" id="KW-0472">Membrane</keyword>
<evidence type="ECO:0000313" key="5">
    <source>
        <dbReference type="EMBL" id="MCW3789032.1"/>
    </source>
</evidence>
<organism evidence="5 6">
    <name type="scientific">Plebeiibacterium sediminum</name>
    <dbReference type="NCBI Taxonomy" id="2992112"/>
    <lineage>
        <taxon>Bacteria</taxon>
        <taxon>Pseudomonadati</taxon>
        <taxon>Bacteroidota</taxon>
        <taxon>Bacteroidia</taxon>
        <taxon>Marinilabiliales</taxon>
        <taxon>Marinilabiliaceae</taxon>
        <taxon>Plebeiibacterium</taxon>
    </lineage>
</organism>
<evidence type="ECO:0000259" key="4">
    <source>
        <dbReference type="Pfam" id="PF00149"/>
    </source>
</evidence>
<dbReference type="SUPFAM" id="SSF56300">
    <property type="entry name" value="Metallo-dependent phosphatases"/>
    <property type="match status" value="1"/>
</dbReference>
<proteinExistence type="predicted"/>
<reference evidence="5" key="1">
    <citation type="submission" date="2022-10" db="EMBL/GenBank/DDBJ databases">
        <authorList>
            <person name="Yu W.X."/>
        </authorList>
    </citation>
    <scope>NUCLEOTIDE SEQUENCE</scope>
    <source>
        <strain evidence="5">AAT</strain>
    </source>
</reference>
<comment type="caution">
    <text evidence="5">The sequence shown here is derived from an EMBL/GenBank/DDBJ whole genome shotgun (WGS) entry which is preliminary data.</text>
</comment>
<keyword evidence="3" id="KW-1133">Transmembrane helix</keyword>
<feature type="transmembrane region" description="Helical" evidence="3">
    <location>
        <begin position="132"/>
        <end position="152"/>
    </location>
</feature>
<feature type="domain" description="Calcineurin-like phosphoesterase" evidence="4">
    <location>
        <begin position="178"/>
        <end position="359"/>
    </location>
</feature>
<dbReference type="InterPro" id="IPR051158">
    <property type="entry name" value="Metallophosphoesterase_sf"/>
</dbReference>